<keyword evidence="4" id="KW-0233">DNA recombination</keyword>
<evidence type="ECO:0000256" key="4">
    <source>
        <dbReference type="ARBA" id="ARBA00023172"/>
    </source>
</evidence>
<dbReference type="InterPro" id="IPR013762">
    <property type="entry name" value="Integrase-like_cat_sf"/>
</dbReference>
<dbReference type="GO" id="GO:0007059">
    <property type="term" value="P:chromosome segregation"/>
    <property type="evidence" value="ECO:0007669"/>
    <property type="project" value="UniProtKB-KW"/>
</dbReference>
<evidence type="ECO:0000256" key="3">
    <source>
        <dbReference type="ARBA" id="ARBA00023125"/>
    </source>
</evidence>
<dbReference type="GO" id="GO:0015074">
    <property type="term" value="P:DNA integration"/>
    <property type="evidence" value="ECO:0007669"/>
    <property type="project" value="UniProtKB-KW"/>
</dbReference>
<evidence type="ECO:0000256" key="1">
    <source>
        <dbReference type="ARBA" id="ARBA00022829"/>
    </source>
</evidence>
<keyword evidence="1" id="KW-0159">Chromosome partition</keyword>
<feature type="domain" description="Core-binding (CB)" evidence="8">
    <location>
        <begin position="25"/>
        <end position="134"/>
    </location>
</feature>
<organism evidence="9 10">
    <name type="scientific">Salipiger profundus</name>
    <dbReference type="NCBI Taxonomy" id="1229727"/>
    <lineage>
        <taxon>Bacteria</taxon>
        <taxon>Pseudomonadati</taxon>
        <taxon>Pseudomonadota</taxon>
        <taxon>Alphaproteobacteria</taxon>
        <taxon>Rhodobacterales</taxon>
        <taxon>Roseobacteraceae</taxon>
        <taxon>Salipiger</taxon>
    </lineage>
</organism>
<reference evidence="9 10" key="1">
    <citation type="submission" date="2016-03" db="EMBL/GenBank/DDBJ databases">
        <title>Deep-sea bacteria in the southern Pacific.</title>
        <authorList>
            <person name="Tang K."/>
        </authorList>
    </citation>
    <scope>NUCLEOTIDE SEQUENCE [LARGE SCALE GENOMIC DNA]</scope>
    <source>
        <strain evidence="9 10">JLT2016</strain>
        <plasmid evidence="10">Plasmid ptpro7</plasmid>
    </source>
</reference>
<evidence type="ECO:0000256" key="5">
    <source>
        <dbReference type="PROSITE-ProRule" id="PRU01248"/>
    </source>
</evidence>
<feature type="domain" description="Tyr recombinase" evidence="7">
    <location>
        <begin position="157"/>
        <end position="358"/>
    </location>
</feature>
<dbReference type="AlphaFoldDB" id="A0A1U7DE74"/>
<dbReference type="SUPFAM" id="SSF47823">
    <property type="entry name" value="lambda integrase-like, N-terminal domain"/>
    <property type="match status" value="1"/>
</dbReference>
<dbReference type="InterPro" id="IPR010998">
    <property type="entry name" value="Integrase_recombinase_N"/>
</dbReference>
<dbReference type="GO" id="GO:0003677">
    <property type="term" value="F:DNA binding"/>
    <property type="evidence" value="ECO:0007669"/>
    <property type="project" value="UniProtKB-UniRule"/>
</dbReference>
<geneLocation type="plasmid" evidence="10">
    <name>ptpro7</name>
</geneLocation>
<gene>
    <name evidence="9" type="ORF">Ga0080559_TMP5075</name>
</gene>
<sequence length="359" mass="39616">MKPRPKTLSATRESPLPYPVPRLDAEDREALNDLYARGTPENTRRAYERDLIYLSAWKKMRFADEPALAWPESEDVALRFILDHSRDLSNDARKAGEVARALIAMGLRKSLSCPAPSTLDRRIASWRAFHRMRNFASPFEAPLVRQARAKARKAAARPPAPKSAHPITRDLLLQLAEAAGPGLRGIRDRAILMLGWASGGRRRSEIVSLDRGDIDLEAFDASGIVWIQLPSTKTTDAGNTPKLVLKGRAARALVAWIDAAEIEDGPLFRRITRTGALGKKRLSDAAVNQIVKRLLEDSGLDRSFASPHGLRSGFLTQAALAGTPLPSAMRLSLHRSPIQAQKYYDDVDVAENPASELLD</sequence>
<keyword evidence="2" id="KW-0229">DNA integration</keyword>
<dbReference type="KEGG" id="tpro:Ga0080559_TMP5075"/>
<keyword evidence="3 5" id="KW-0238">DNA-binding</keyword>
<dbReference type="SUPFAM" id="SSF56349">
    <property type="entry name" value="DNA breaking-rejoining enzymes"/>
    <property type="match status" value="1"/>
</dbReference>
<dbReference type="InterPro" id="IPR050090">
    <property type="entry name" value="Tyrosine_recombinase_XerCD"/>
</dbReference>
<evidence type="ECO:0000259" key="8">
    <source>
        <dbReference type="PROSITE" id="PS51900"/>
    </source>
</evidence>
<dbReference type="PANTHER" id="PTHR30349">
    <property type="entry name" value="PHAGE INTEGRASE-RELATED"/>
    <property type="match status" value="1"/>
</dbReference>
<dbReference type="GO" id="GO:0006310">
    <property type="term" value="P:DNA recombination"/>
    <property type="evidence" value="ECO:0007669"/>
    <property type="project" value="UniProtKB-KW"/>
</dbReference>
<evidence type="ECO:0000256" key="6">
    <source>
        <dbReference type="SAM" id="MobiDB-lite"/>
    </source>
</evidence>
<dbReference type="Proteomes" id="UP000186559">
    <property type="component" value="Plasmid pTPRO7"/>
</dbReference>
<dbReference type="Gene3D" id="1.10.443.10">
    <property type="entry name" value="Intergrase catalytic core"/>
    <property type="match status" value="1"/>
</dbReference>
<feature type="region of interest" description="Disordered" evidence="6">
    <location>
        <begin position="1"/>
        <end position="23"/>
    </location>
</feature>
<dbReference type="InterPro" id="IPR002104">
    <property type="entry name" value="Integrase_catalytic"/>
</dbReference>
<keyword evidence="10" id="KW-1185">Reference proteome</keyword>
<evidence type="ECO:0000313" key="9">
    <source>
        <dbReference type="EMBL" id="APX26412.1"/>
    </source>
</evidence>
<dbReference type="Gene3D" id="1.10.150.130">
    <property type="match status" value="1"/>
</dbReference>
<dbReference type="RefSeq" id="WP_083698016.1">
    <property type="nucleotide sequence ID" value="NZ_BMEW01000019.1"/>
</dbReference>
<dbReference type="PROSITE" id="PS51898">
    <property type="entry name" value="TYR_RECOMBINASE"/>
    <property type="match status" value="1"/>
</dbReference>
<keyword evidence="9" id="KW-0614">Plasmid</keyword>
<accession>A0A1U7DE74</accession>
<dbReference type="PANTHER" id="PTHR30349:SF81">
    <property type="entry name" value="TYROSINE RECOMBINASE XERC"/>
    <property type="match status" value="1"/>
</dbReference>
<dbReference type="InterPro" id="IPR011010">
    <property type="entry name" value="DNA_brk_join_enz"/>
</dbReference>
<protein>
    <submittedName>
        <fullName evidence="9">Site-specific recombinase XerD</fullName>
    </submittedName>
</protein>
<evidence type="ECO:0000256" key="2">
    <source>
        <dbReference type="ARBA" id="ARBA00022908"/>
    </source>
</evidence>
<dbReference type="PROSITE" id="PS51900">
    <property type="entry name" value="CB"/>
    <property type="match status" value="1"/>
</dbReference>
<evidence type="ECO:0000259" key="7">
    <source>
        <dbReference type="PROSITE" id="PS51898"/>
    </source>
</evidence>
<name>A0A1U7DE74_9RHOB</name>
<dbReference type="InterPro" id="IPR044068">
    <property type="entry name" value="CB"/>
</dbReference>
<dbReference type="EMBL" id="CP014803">
    <property type="protein sequence ID" value="APX26412.1"/>
    <property type="molecule type" value="Genomic_DNA"/>
</dbReference>
<proteinExistence type="predicted"/>
<evidence type="ECO:0000313" key="10">
    <source>
        <dbReference type="Proteomes" id="UP000186559"/>
    </source>
</evidence>
<dbReference type="Pfam" id="PF00589">
    <property type="entry name" value="Phage_integrase"/>
    <property type="match status" value="1"/>
</dbReference>